<name>A0A1T1DH56_9LEPT</name>
<accession>A0A1T1DH56</accession>
<sequence length="85" mass="9824">MPEAFQFLGTEFRYGVKVNDKILQKAIALTILISSKANEEARVNGQDVLFRRDNFLIRRKPDGEEIVLKELTPRVSHFPTEYDLS</sequence>
<dbReference type="EMBL" id="MVIT01000077">
    <property type="protein sequence ID" value="OOV40216.1"/>
    <property type="molecule type" value="Genomic_DNA"/>
</dbReference>
<evidence type="ECO:0000313" key="2">
    <source>
        <dbReference type="Proteomes" id="UP000191008"/>
    </source>
</evidence>
<comment type="caution">
    <text evidence="1">The sequence shown here is derived from an EMBL/GenBank/DDBJ whole genome shotgun (WGS) entry which is preliminary data.</text>
</comment>
<gene>
    <name evidence="1" type="ORF">B1J93_17885</name>
</gene>
<organism evidence="1 2">
    <name type="scientific">Leptospira kirschneri serovar Pomona</name>
    <dbReference type="NCBI Taxonomy" id="561005"/>
    <lineage>
        <taxon>Bacteria</taxon>
        <taxon>Pseudomonadati</taxon>
        <taxon>Spirochaetota</taxon>
        <taxon>Spirochaetia</taxon>
        <taxon>Leptospirales</taxon>
        <taxon>Leptospiraceae</taxon>
        <taxon>Leptospira</taxon>
    </lineage>
</organism>
<reference evidence="1 2" key="1">
    <citation type="submission" date="2017-02" db="EMBL/GenBank/DDBJ databases">
        <title>Comparative genomic analysis of Brazilian Leptospira kirschneri strains of different serogroups.</title>
        <authorList>
            <person name="Moreno L.Z."/>
            <person name="Miraglia F."/>
            <person name="Kremer F.S."/>
            <person name="Eslabao M.R."/>
            <person name="Lilenbaum W."/>
            <person name="Dellagostin O.A."/>
            <person name="Moreno A.M."/>
        </authorList>
    </citation>
    <scope>NUCLEOTIDE SEQUENCE [LARGE SCALE GENOMIC DNA]</scope>
    <source>
        <strain evidence="1 2">M110/06</strain>
    </source>
</reference>
<dbReference type="Proteomes" id="UP000191008">
    <property type="component" value="Unassembled WGS sequence"/>
</dbReference>
<evidence type="ECO:0000313" key="1">
    <source>
        <dbReference type="EMBL" id="OOV40216.1"/>
    </source>
</evidence>
<protein>
    <submittedName>
        <fullName evidence="1">Uncharacterized protein</fullName>
    </submittedName>
</protein>
<dbReference type="AlphaFoldDB" id="A0A1T1DH56"/>
<proteinExistence type="predicted"/>